<evidence type="ECO:0000313" key="3">
    <source>
        <dbReference type="Proteomes" id="UP000654913"/>
    </source>
</evidence>
<reference evidence="2" key="1">
    <citation type="submission" date="2021-01" db="EMBL/GenBank/DDBJ databases">
        <authorList>
            <consortium name="Aspergillus puulaauensis MK2 genome sequencing consortium"/>
            <person name="Kazuki M."/>
            <person name="Futagami T."/>
        </authorList>
    </citation>
    <scope>NUCLEOTIDE SEQUENCE</scope>
    <source>
        <strain evidence="2">MK2</strain>
    </source>
</reference>
<evidence type="ECO:0000313" key="2">
    <source>
        <dbReference type="EMBL" id="BCS27002.1"/>
    </source>
</evidence>
<reference evidence="2" key="2">
    <citation type="submission" date="2021-02" db="EMBL/GenBank/DDBJ databases">
        <title>Aspergillus puulaauensis MK2 genome sequence.</title>
        <authorList>
            <person name="Futagami T."/>
            <person name="Mori K."/>
            <person name="Kadooka C."/>
            <person name="Tanaka T."/>
        </authorList>
    </citation>
    <scope>NUCLEOTIDE SEQUENCE</scope>
    <source>
        <strain evidence="2">MK2</strain>
    </source>
</reference>
<feature type="compositionally biased region" description="Basic residues" evidence="1">
    <location>
        <begin position="170"/>
        <end position="182"/>
    </location>
</feature>
<dbReference type="RefSeq" id="XP_041559196.1">
    <property type="nucleotide sequence ID" value="XM_041706852.1"/>
</dbReference>
<dbReference type="Proteomes" id="UP000654913">
    <property type="component" value="Chromosome 6"/>
</dbReference>
<dbReference type="EMBL" id="AP024448">
    <property type="protein sequence ID" value="BCS27002.1"/>
    <property type="molecule type" value="Genomic_DNA"/>
</dbReference>
<dbReference type="AlphaFoldDB" id="A0A7R7XTC2"/>
<proteinExistence type="predicted"/>
<evidence type="ECO:0000256" key="1">
    <source>
        <dbReference type="SAM" id="MobiDB-lite"/>
    </source>
</evidence>
<gene>
    <name evidence="2" type="ORF">APUU_60050S</name>
</gene>
<protein>
    <submittedName>
        <fullName evidence="2">Uncharacterized protein</fullName>
    </submittedName>
</protein>
<dbReference type="KEGG" id="apuu:APUU_60050S"/>
<dbReference type="GeneID" id="64977007"/>
<name>A0A7R7XTC2_9EURO</name>
<organism evidence="2 3">
    <name type="scientific">Aspergillus puulaauensis</name>
    <dbReference type="NCBI Taxonomy" id="1220207"/>
    <lineage>
        <taxon>Eukaryota</taxon>
        <taxon>Fungi</taxon>
        <taxon>Dikarya</taxon>
        <taxon>Ascomycota</taxon>
        <taxon>Pezizomycotina</taxon>
        <taxon>Eurotiomycetes</taxon>
        <taxon>Eurotiomycetidae</taxon>
        <taxon>Eurotiales</taxon>
        <taxon>Aspergillaceae</taxon>
        <taxon>Aspergillus</taxon>
    </lineage>
</organism>
<sequence>MADHSEDLPRQSHDEIDAYFASYPRFAYRRDQPIHSELSRMYDTFGWGRENPKRKKSWARFRIAVIRAFNSAFGSDAENITSWQRICHCLGVAPSPRTLGDARKAVVETYVNLVDLLQSVRNGTPVETFSTLEALRAYTVANRLYFPKDEAYEGALLRFLLREIHHEYKGRRGRRPKNKRKGREPGKAGQYHEPGAPRMNQAGRD</sequence>
<feature type="region of interest" description="Disordered" evidence="1">
    <location>
        <begin position="170"/>
        <end position="205"/>
    </location>
</feature>
<dbReference type="PANTHER" id="PTHR38846:SF1">
    <property type="entry name" value="C3H1-TYPE DOMAIN-CONTAINING PROTEIN"/>
    <property type="match status" value="1"/>
</dbReference>
<dbReference type="PANTHER" id="PTHR38846">
    <property type="entry name" value="C3H1-TYPE DOMAIN-CONTAINING PROTEIN"/>
    <property type="match status" value="1"/>
</dbReference>
<dbReference type="OrthoDB" id="6105938at2759"/>
<accession>A0A7R7XTC2</accession>
<keyword evidence="3" id="KW-1185">Reference proteome</keyword>